<keyword evidence="1 2" id="KW-0175">Coiled coil</keyword>
<protein>
    <submittedName>
        <fullName evidence="4">Coiled-coil domain-containing protein</fullName>
    </submittedName>
</protein>
<dbReference type="AlphaFoldDB" id="A0AAW2YSS0"/>
<evidence type="ECO:0000256" key="2">
    <source>
        <dbReference type="SAM" id="Coils"/>
    </source>
</evidence>
<organism evidence="4 5">
    <name type="scientific">Acrasis kona</name>
    <dbReference type="NCBI Taxonomy" id="1008807"/>
    <lineage>
        <taxon>Eukaryota</taxon>
        <taxon>Discoba</taxon>
        <taxon>Heterolobosea</taxon>
        <taxon>Tetramitia</taxon>
        <taxon>Eutetramitia</taxon>
        <taxon>Acrasidae</taxon>
        <taxon>Acrasis</taxon>
    </lineage>
</organism>
<dbReference type="Proteomes" id="UP001431209">
    <property type="component" value="Unassembled WGS sequence"/>
</dbReference>
<feature type="coiled-coil region" evidence="2">
    <location>
        <begin position="654"/>
        <end position="719"/>
    </location>
</feature>
<evidence type="ECO:0000313" key="5">
    <source>
        <dbReference type="Proteomes" id="UP001431209"/>
    </source>
</evidence>
<accession>A0AAW2YSS0</accession>
<evidence type="ECO:0000256" key="1">
    <source>
        <dbReference type="ARBA" id="ARBA00023054"/>
    </source>
</evidence>
<feature type="coiled-coil region" evidence="2">
    <location>
        <begin position="128"/>
        <end position="268"/>
    </location>
</feature>
<proteinExistence type="predicted"/>
<reference evidence="4 5" key="1">
    <citation type="submission" date="2024-03" db="EMBL/GenBank/DDBJ databases">
        <title>The Acrasis kona genome and developmental transcriptomes reveal deep origins of eukaryotic multicellular pathways.</title>
        <authorList>
            <person name="Sheikh S."/>
            <person name="Fu C.-J."/>
            <person name="Brown M.W."/>
            <person name="Baldauf S.L."/>
        </authorList>
    </citation>
    <scope>NUCLEOTIDE SEQUENCE [LARGE SCALE GENOMIC DNA]</scope>
    <source>
        <strain evidence="4 5">ATCC MYA-3509</strain>
    </source>
</reference>
<sequence length="1000" mass="117894">MDIEEDEAVEQELKPTNDIEDNSEKCIRILNDLLNQKSIGADDFKFWRKKFEHLNSTFFQIMERETAYHNKGKKLNRELLAEKKRLRGTEKDRINNQQYLTDLKRDLLKSENQLALSNESESVQQIKIIETERKISSLERDKASLLEQKDQLERPILDKLKNEVRDLKNSIRETTDRIKKEEANRVYNMENIKNLESETKDLREKETELSKELSTFRREPERTKKQCSIVQKALKAAHEDLKLKKEKIESLDQELSKQESKKEEVTKINYNIFIYGDNSRLKFQQIEKEINSMRGQQQSEKQSNSVAMADRVTINLDIQSRTKQLNNEAEFLKSLQKEEETQARACKRMDDQTKELSRELTKQKKLLDTIIKDRNTQRTLLEKIKEEKIELDRDVELQIHNLLSGETECKILDDRLKSKEDKVKELEDKIKKSMTDERDLQKRITAMEMDREKQAREATKQKNALVDAMGEIKVNVFVNDELQKKLLEIETQHAFVTLQYSATKQDRNKYAKHIQDCAQSMAEVREKNKILENEQEVLTRQCHDKDKEVKRIKRAVDEDMAQKTILIGEFSARKIKYEEKEKINREQIMEIEKLNMTINTMEELMLSLKHQYENGVQDRNFTGIQLIDRNDQLCILYEKSNMQENLVTQGELVLNKMDQEQRLLTLDLENVKRELQIVYKKVPEFHALRRQREDLQRQIEEASDTANKLSKELENPQNNNRWRRLEGPKRGERNMLANTHMVSTSSNDMNATSPNNELRSSIKLDQGQEMLTSSHNGKDTFLTMVNDDHHHHHDGDVPNDEELLLKIQELEEKLNTRKEQLMEKNLVIQEVTKSSDKLRKLAISGRDQTFDLAVSMNQIQGRIKDTNKQMMATLAELAIYKANSANYQSMNEQLTKTLDEIKQRMERGEPPSLEILEQIEKQEENERRRKQEMMARKERADAEDLPPTIIRTTAAGRVNSYIPDDRLGIPKPYYFKPMMWTESGANMRHYRNPKKREIVL</sequence>
<keyword evidence="5" id="KW-1185">Reference proteome</keyword>
<feature type="region of interest" description="Disordered" evidence="3">
    <location>
        <begin position="923"/>
        <end position="942"/>
    </location>
</feature>
<feature type="coiled-coil region" evidence="2">
    <location>
        <begin position="514"/>
        <end position="541"/>
    </location>
</feature>
<dbReference type="PANTHER" id="PTHR32083:SF34">
    <property type="entry name" value="COILED-COIL DOMAIN-CONTAINING PROTEIN 146"/>
    <property type="match status" value="1"/>
</dbReference>
<dbReference type="GO" id="GO:0005856">
    <property type="term" value="C:cytoskeleton"/>
    <property type="evidence" value="ECO:0007669"/>
    <property type="project" value="TreeGrafter"/>
</dbReference>
<comment type="caution">
    <text evidence="4">The sequence shown here is derived from an EMBL/GenBank/DDBJ whole genome shotgun (WGS) entry which is preliminary data.</text>
</comment>
<feature type="coiled-coil region" evidence="2">
    <location>
        <begin position="800"/>
        <end position="827"/>
    </location>
</feature>
<dbReference type="EMBL" id="JAOPGA020000657">
    <property type="protein sequence ID" value="KAL0480453.1"/>
    <property type="molecule type" value="Genomic_DNA"/>
</dbReference>
<feature type="coiled-coil region" evidence="2">
    <location>
        <begin position="409"/>
        <end position="443"/>
    </location>
</feature>
<gene>
    <name evidence="4" type="ORF">AKO1_011072</name>
</gene>
<feature type="coiled-coil region" evidence="2">
    <location>
        <begin position="584"/>
        <end position="611"/>
    </location>
</feature>
<evidence type="ECO:0000256" key="3">
    <source>
        <dbReference type="SAM" id="MobiDB-lite"/>
    </source>
</evidence>
<dbReference type="PANTHER" id="PTHR32083">
    <property type="entry name" value="CILIA AND FLAGELLA-ASSOCIATED PROTEIN 58-RELATED"/>
    <property type="match status" value="1"/>
</dbReference>
<name>A0AAW2YSS0_9EUKA</name>
<evidence type="ECO:0000313" key="4">
    <source>
        <dbReference type="EMBL" id="KAL0480453.1"/>
    </source>
</evidence>